<dbReference type="OMA" id="HIDWSQF"/>
<gene>
    <name evidence="2" type="ORF">PHATRDRAFT_35378</name>
</gene>
<sequence length="115" mass="13126">MMFRANALRSALYRLTVQSREKSSTVVAATSRGGAIPANVLRGWYNTFGKSTAMYGTWLIMFIVIGEYVSGKATDGVWTMNNYGKTFTTMDWSKFDEFEEDEEEEEDEDDDDDEE</sequence>
<dbReference type="AlphaFoldDB" id="B7FYC4"/>
<dbReference type="KEGG" id="pti:PHATRDRAFT_35378"/>
<dbReference type="InParanoid" id="B7FYC4"/>
<evidence type="ECO:0000256" key="1">
    <source>
        <dbReference type="SAM" id="MobiDB-lite"/>
    </source>
</evidence>
<proteinExistence type="predicted"/>
<name>B7FYC4_PHATC</name>
<dbReference type="PaxDb" id="2850-Phatr35378"/>
<dbReference type="EMBL" id="CM000610">
    <property type="protein sequence ID" value="EEC48700.1"/>
    <property type="molecule type" value="Genomic_DNA"/>
</dbReference>
<reference evidence="2 3" key="1">
    <citation type="journal article" date="2008" name="Nature">
        <title>The Phaeodactylum genome reveals the evolutionary history of diatom genomes.</title>
        <authorList>
            <person name="Bowler C."/>
            <person name="Allen A.E."/>
            <person name="Badger J.H."/>
            <person name="Grimwood J."/>
            <person name="Jabbari K."/>
            <person name="Kuo A."/>
            <person name="Maheswari U."/>
            <person name="Martens C."/>
            <person name="Maumus F."/>
            <person name="Otillar R.P."/>
            <person name="Rayko E."/>
            <person name="Salamov A."/>
            <person name="Vandepoele K."/>
            <person name="Beszteri B."/>
            <person name="Gruber A."/>
            <person name="Heijde M."/>
            <person name="Katinka M."/>
            <person name="Mock T."/>
            <person name="Valentin K."/>
            <person name="Verret F."/>
            <person name="Berges J.A."/>
            <person name="Brownlee C."/>
            <person name="Cadoret J.P."/>
            <person name="Chiovitti A."/>
            <person name="Choi C.J."/>
            <person name="Coesel S."/>
            <person name="De Martino A."/>
            <person name="Detter J.C."/>
            <person name="Durkin C."/>
            <person name="Falciatore A."/>
            <person name="Fournet J."/>
            <person name="Haruta M."/>
            <person name="Huysman M.J."/>
            <person name="Jenkins B.D."/>
            <person name="Jiroutova K."/>
            <person name="Jorgensen R.E."/>
            <person name="Joubert Y."/>
            <person name="Kaplan A."/>
            <person name="Kroger N."/>
            <person name="Kroth P.G."/>
            <person name="La Roche J."/>
            <person name="Lindquist E."/>
            <person name="Lommer M."/>
            <person name="Martin-Jezequel V."/>
            <person name="Lopez P.J."/>
            <person name="Lucas S."/>
            <person name="Mangogna M."/>
            <person name="McGinnis K."/>
            <person name="Medlin L.K."/>
            <person name="Montsant A."/>
            <person name="Oudot-Le Secq M.P."/>
            <person name="Napoli C."/>
            <person name="Obornik M."/>
            <person name="Parker M.S."/>
            <person name="Petit J.L."/>
            <person name="Porcel B.M."/>
            <person name="Poulsen N."/>
            <person name="Robison M."/>
            <person name="Rychlewski L."/>
            <person name="Rynearson T.A."/>
            <person name="Schmutz J."/>
            <person name="Shapiro H."/>
            <person name="Siaut M."/>
            <person name="Stanley M."/>
            <person name="Sussman M.R."/>
            <person name="Taylor A.R."/>
            <person name="Vardi A."/>
            <person name="von Dassow P."/>
            <person name="Vyverman W."/>
            <person name="Willis A."/>
            <person name="Wyrwicz L.S."/>
            <person name="Rokhsar D.S."/>
            <person name="Weissenbach J."/>
            <person name="Armbrust E.V."/>
            <person name="Green B.R."/>
            <person name="Van de Peer Y."/>
            <person name="Grigoriev I.V."/>
        </authorList>
    </citation>
    <scope>NUCLEOTIDE SEQUENCE [LARGE SCALE GENOMIC DNA]</scope>
    <source>
        <strain evidence="2 3">CCAP 1055/1</strain>
    </source>
</reference>
<evidence type="ECO:0000313" key="2">
    <source>
        <dbReference type="EMBL" id="EEC48700.1"/>
    </source>
</evidence>
<accession>B7FYC4</accession>
<organism evidence="2 3">
    <name type="scientific">Phaeodactylum tricornutum (strain CCAP 1055/1)</name>
    <dbReference type="NCBI Taxonomy" id="556484"/>
    <lineage>
        <taxon>Eukaryota</taxon>
        <taxon>Sar</taxon>
        <taxon>Stramenopiles</taxon>
        <taxon>Ochrophyta</taxon>
        <taxon>Bacillariophyta</taxon>
        <taxon>Bacillariophyceae</taxon>
        <taxon>Bacillariophycidae</taxon>
        <taxon>Naviculales</taxon>
        <taxon>Phaeodactylaceae</taxon>
        <taxon>Phaeodactylum</taxon>
    </lineage>
</organism>
<evidence type="ECO:0000313" key="3">
    <source>
        <dbReference type="Proteomes" id="UP000000759"/>
    </source>
</evidence>
<dbReference type="GeneID" id="7200669"/>
<dbReference type="HOGENOM" id="CLU_1953211_0_0_1"/>
<keyword evidence="3" id="KW-1185">Reference proteome</keyword>
<dbReference type="eggNOG" id="ENOG502SA68">
    <property type="taxonomic scope" value="Eukaryota"/>
</dbReference>
<reference evidence="3" key="2">
    <citation type="submission" date="2008-08" db="EMBL/GenBank/DDBJ databases">
        <authorList>
            <consortium name="Diatom Consortium"/>
            <person name="Grigoriev I."/>
            <person name="Grimwood J."/>
            <person name="Kuo A."/>
            <person name="Otillar R.P."/>
            <person name="Salamov A."/>
            <person name="Detter J.C."/>
            <person name="Lindquist E."/>
            <person name="Shapiro H."/>
            <person name="Lucas S."/>
            <person name="Glavina del Rio T."/>
            <person name="Pitluck S."/>
            <person name="Rokhsar D."/>
            <person name="Bowler C."/>
        </authorList>
    </citation>
    <scope>GENOME REANNOTATION</scope>
    <source>
        <strain evidence="3">CCAP 1055/1</strain>
    </source>
</reference>
<protein>
    <submittedName>
        <fullName evidence="2">Uncharacterized protein</fullName>
    </submittedName>
</protein>
<dbReference type="Proteomes" id="UP000000759">
    <property type="component" value="Chromosome 7"/>
</dbReference>
<dbReference type="RefSeq" id="XP_002179714.1">
    <property type="nucleotide sequence ID" value="XM_002179678.1"/>
</dbReference>
<feature type="region of interest" description="Disordered" evidence="1">
    <location>
        <begin position="95"/>
        <end position="115"/>
    </location>
</feature>
<feature type="compositionally biased region" description="Acidic residues" evidence="1">
    <location>
        <begin position="97"/>
        <end position="115"/>
    </location>
</feature>
<dbReference type="OrthoDB" id="44067at2759"/>